<dbReference type="InterPro" id="IPR007035">
    <property type="entry name" value="Peptidase_M55"/>
</dbReference>
<dbReference type="Pfam" id="PF04951">
    <property type="entry name" value="Peptidase_M55"/>
    <property type="match status" value="1"/>
</dbReference>
<dbReference type="SUPFAM" id="SSF63992">
    <property type="entry name" value="Dipeptide transport protein"/>
    <property type="match status" value="1"/>
</dbReference>
<accession>A0ABV5VVG5</accession>
<gene>
    <name evidence="1" type="ORF">ACFFNY_11935</name>
</gene>
<dbReference type="CDD" id="cd08663">
    <property type="entry name" value="DAP_dppA_1"/>
    <property type="match status" value="1"/>
</dbReference>
<dbReference type="Proteomes" id="UP001589619">
    <property type="component" value="Unassembled WGS sequence"/>
</dbReference>
<comment type="caution">
    <text evidence="1">The sequence shown here is derived from an EMBL/GenBank/DDBJ whole genome shotgun (WGS) entry which is preliminary data.</text>
</comment>
<dbReference type="Gene3D" id="3.30.1360.130">
    <property type="entry name" value="Dipeptide transport protein"/>
    <property type="match status" value="1"/>
</dbReference>
<dbReference type="InterPro" id="IPR027476">
    <property type="entry name" value="DppA_N"/>
</dbReference>
<evidence type="ECO:0000313" key="2">
    <source>
        <dbReference type="Proteomes" id="UP001589619"/>
    </source>
</evidence>
<organism evidence="1 2">
    <name type="scientific">Paenibacillus hodogayensis</name>
    <dbReference type="NCBI Taxonomy" id="279208"/>
    <lineage>
        <taxon>Bacteria</taxon>
        <taxon>Bacillati</taxon>
        <taxon>Bacillota</taxon>
        <taxon>Bacilli</taxon>
        <taxon>Bacillales</taxon>
        <taxon>Paenibacillaceae</taxon>
        <taxon>Paenibacillus</taxon>
    </lineage>
</organism>
<name>A0ABV5VVG5_9BACL</name>
<dbReference type="PIRSF" id="PIRSF015853">
    <property type="entry name" value="Pep_DppA"/>
    <property type="match status" value="1"/>
</dbReference>
<evidence type="ECO:0000313" key="1">
    <source>
        <dbReference type="EMBL" id="MFB9752268.1"/>
    </source>
</evidence>
<dbReference type="Gene3D" id="3.40.50.10780">
    <property type="entry name" value="Dipeptide transport protein"/>
    <property type="match status" value="1"/>
</dbReference>
<dbReference type="RefSeq" id="WP_344911187.1">
    <property type="nucleotide sequence ID" value="NZ_BAAAYO010000010.1"/>
</dbReference>
<sequence>MKLFITADMEGITGLTDYSFVRQGELNYLRGREIMTDDVNHVIESAYAAGAQEIVVNDSHGKMHNLLIERIHPDVRLITGNVKPLSMVQGLDSSYDAALFVGYHSSAAKKGIMSHTMTNFTHQVYIDDAPVGEIGLNAYVAGYYGVPVILVTGDDQAAQEAEELIPGITTAVVKEQITRSTAICLTPQKSGELLRRQTSEALQNRSRVKPLVPADKPLLRVHFNSNGHAEWANLIPGTEIEGNTPVVRYQAKDMLDAYKTFMAMVNLAKHTTYS</sequence>
<protein>
    <submittedName>
        <fullName evidence="1">M55 family metallopeptidase</fullName>
    </submittedName>
</protein>
<proteinExistence type="predicted"/>
<dbReference type="InterPro" id="IPR036177">
    <property type="entry name" value="Peptidase_M55_sf"/>
</dbReference>
<dbReference type="EMBL" id="JBHMAG010000009">
    <property type="protein sequence ID" value="MFB9752268.1"/>
    <property type="molecule type" value="Genomic_DNA"/>
</dbReference>
<keyword evidence="2" id="KW-1185">Reference proteome</keyword>
<reference evidence="1 2" key="1">
    <citation type="submission" date="2024-09" db="EMBL/GenBank/DDBJ databases">
        <authorList>
            <person name="Sun Q."/>
            <person name="Mori K."/>
        </authorList>
    </citation>
    <scope>NUCLEOTIDE SEQUENCE [LARGE SCALE GENOMIC DNA]</scope>
    <source>
        <strain evidence="1 2">JCM 12520</strain>
    </source>
</reference>